<gene>
    <name evidence="2" type="ORF">J8F10_00205</name>
</gene>
<comment type="caution">
    <text evidence="2">The sequence shown here is derived from an EMBL/GenBank/DDBJ whole genome shotgun (WGS) entry which is preliminary data.</text>
</comment>
<keyword evidence="3" id="KW-1185">Reference proteome</keyword>
<dbReference type="EMBL" id="JAGKQQ010000001">
    <property type="protein sequence ID" value="MBP3953722.1"/>
    <property type="molecule type" value="Genomic_DNA"/>
</dbReference>
<feature type="region of interest" description="Disordered" evidence="1">
    <location>
        <begin position="26"/>
        <end position="52"/>
    </location>
</feature>
<name>A0ABS5BJ49_9BACT</name>
<sequence>MNVMNTDAEKITLAATERVQSLDVVDEASDESFPCSDPPSWTPITGTGAPAR</sequence>
<evidence type="ECO:0000256" key="1">
    <source>
        <dbReference type="SAM" id="MobiDB-lite"/>
    </source>
</evidence>
<reference evidence="2 3" key="1">
    <citation type="submission" date="2021-04" db="EMBL/GenBank/DDBJ databases">
        <authorList>
            <person name="Ivanova A."/>
        </authorList>
    </citation>
    <scope>NUCLEOTIDE SEQUENCE [LARGE SCALE GENOMIC DNA]</scope>
    <source>
        <strain evidence="2 3">G18</strain>
    </source>
</reference>
<evidence type="ECO:0000313" key="3">
    <source>
        <dbReference type="Proteomes" id="UP000676565"/>
    </source>
</evidence>
<dbReference type="RefSeq" id="WP_210651452.1">
    <property type="nucleotide sequence ID" value="NZ_JAGKQQ010000001.1"/>
</dbReference>
<protein>
    <submittedName>
        <fullName evidence="2">Uncharacterized protein</fullName>
    </submittedName>
</protein>
<accession>A0ABS5BJ49</accession>
<evidence type="ECO:0000313" key="2">
    <source>
        <dbReference type="EMBL" id="MBP3953722.1"/>
    </source>
</evidence>
<organism evidence="2 3">
    <name type="scientific">Gemmata palustris</name>
    <dbReference type="NCBI Taxonomy" id="2822762"/>
    <lineage>
        <taxon>Bacteria</taxon>
        <taxon>Pseudomonadati</taxon>
        <taxon>Planctomycetota</taxon>
        <taxon>Planctomycetia</taxon>
        <taxon>Gemmatales</taxon>
        <taxon>Gemmataceae</taxon>
        <taxon>Gemmata</taxon>
    </lineage>
</organism>
<proteinExistence type="predicted"/>
<dbReference type="Proteomes" id="UP000676565">
    <property type="component" value="Unassembled WGS sequence"/>
</dbReference>